<organism evidence="2 3">
    <name type="scientific">Calycina marina</name>
    <dbReference type="NCBI Taxonomy" id="1763456"/>
    <lineage>
        <taxon>Eukaryota</taxon>
        <taxon>Fungi</taxon>
        <taxon>Dikarya</taxon>
        <taxon>Ascomycota</taxon>
        <taxon>Pezizomycotina</taxon>
        <taxon>Leotiomycetes</taxon>
        <taxon>Helotiales</taxon>
        <taxon>Pezizellaceae</taxon>
        <taxon>Calycina</taxon>
    </lineage>
</organism>
<dbReference type="Proteomes" id="UP000887226">
    <property type="component" value="Unassembled WGS sequence"/>
</dbReference>
<protein>
    <recommendedName>
        <fullName evidence="1">2EXR domain-containing protein</fullName>
    </recommendedName>
</protein>
<evidence type="ECO:0000313" key="2">
    <source>
        <dbReference type="EMBL" id="KAG9248519.1"/>
    </source>
</evidence>
<dbReference type="OrthoDB" id="3557569at2759"/>
<dbReference type="PANTHER" id="PTHR35910">
    <property type="entry name" value="2EXR DOMAIN-CONTAINING PROTEIN"/>
    <property type="match status" value="1"/>
</dbReference>
<accession>A0A9P8CIL5</accession>
<dbReference type="PANTHER" id="PTHR35910:SF6">
    <property type="entry name" value="2EXR DOMAIN-CONTAINING PROTEIN"/>
    <property type="match status" value="1"/>
</dbReference>
<dbReference type="EMBL" id="MU253747">
    <property type="protein sequence ID" value="KAG9248519.1"/>
    <property type="molecule type" value="Genomic_DNA"/>
</dbReference>
<sequence>MTVRGNQPVYCPVPLPQLTVAERRSKLIQERLDGLELASKQIVADQRWPTQKEIEKHSFRQRVNIPKVVITPPSPFDSDGFHWIYTRNGYREPMKATAAEIERYGFFESPINPRAEFPYGISTGATETKNLSLLESTFIYFQFLPVEIRLAIWEMELLSPKFIEAQFCAGFFSPTFVGSCTRRPPLLWVNREAREVALREEYGFLKPIRTDIDRRSIQSMSQSDAIAPGDTWGDIGASGSEEPAKSVSYVAERDTIFFRPLNGRRSGIRCLTLNVSGFRNIQHLALPLPANGFTLRSEWNERLSEFRDLKTLTLMVGGRDQSWFGHDEIELRGTKEWYADGRDRTVNCDKRLWDVDEIVLELWLGGSIHEAQKGVMALSKRHMLIYNIMLRRTGSLDLSSLPWRVVQSLPGAEILLGIINLNLVNTFGQKER</sequence>
<evidence type="ECO:0000259" key="1">
    <source>
        <dbReference type="Pfam" id="PF20150"/>
    </source>
</evidence>
<name>A0A9P8CIL5_9HELO</name>
<dbReference type="Pfam" id="PF20150">
    <property type="entry name" value="2EXR"/>
    <property type="match status" value="1"/>
</dbReference>
<comment type="caution">
    <text evidence="2">The sequence shown here is derived from an EMBL/GenBank/DDBJ whole genome shotgun (WGS) entry which is preliminary data.</text>
</comment>
<feature type="domain" description="2EXR" evidence="1">
    <location>
        <begin position="138"/>
        <end position="207"/>
    </location>
</feature>
<gene>
    <name evidence="2" type="ORF">BJ878DRAFT_476376</name>
</gene>
<proteinExistence type="predicted"/>
<reference evidence="2" key="1">
    <citation type="journal article" date="2021" name="IMA Fungus">
        <title>Genomic characterization of three marine fungi, including Emericellopsis atlantica sp. nov. with signatures of a generalist lifestyle and marine biomass degradation.</title>
        <authorList>
            <person name="Hagestad O.C."/>
            <person name="Hou L."/>
            <person name="Andersen J.H."/>
            <person name="Hansen E.H."/>
            <person name="Altermark B."/>
            <person name="Li C."/>
            <person name="Kuhnert E."/>
            <person name="Cox R.J."/>
            <person name="Crous P.W."/>
            <person name="Spatafora J.W."/>
            <person name="Lail K."/>
            <person name="Amirebrahimi M."/>
            <person name="Lipzen A."/>
            <person name="Pangilinan J."/>
            <person name="Andreopoulos W."/>
            <person name="Hayes R.D."/>
            <person name="Ng V."/>
            <person name="Grigoriev I.V."/>
            <person name="Jackson S.A."/>
            <person name="Sutton T.D.S."/>
            <person name="Dobson A.D.W."/>
            <person name="Rama T."/>
        </authorList>
    </citation>
    <scope>NUCLEOTIDE SEQUENCE</scope>
    <source>
        <strain evidence="2">TRa3180A</strain>
    </source>
</reference>
<dbReference type="AlphaFoldDB" id="A0A9P8CIL5"/>
<evidence type="ECO:0000313" key="3">
    <source>
        <dbReference type="Proteomes" id="UP000887226"/>
    </source>
</evidence>
<dbReference type="InterPro" id="IPR045518">
    <property type="entry name" value="2EXR"/>
</dbReference>
<keyword evidence="3" id="KW-1185">Reference proteome</keyword>